<reference evidence="2" key="1">
    <citation type="submission" date="2023-10" db="EMBL/GenBank/DDBJ databases">
        <authorList>
            <person name="Chen Y."/>
            <person name="Shah S."/>
            <person name="Dougan E. K."/>
            <person name="Thang M."/>
            <person name="Chan C."/>
        </authorList>
    </citation>
    <scope>NUCLEOTIDE SEQUENCE [LARGE SCALE GENOMIC DNA]</scope>
</reference>
<feature type="compositionally biased region" description="Polar residues" evidence="1">
    <location>
        <begin position="187"/>
        <end position="196"/>
    </location>
</feature>
<evidence type="ECO:0008006" key="4">
    <source>
        <dbReference type="Google" id="ProtNLM"/>
    </source>
</evidence>
<evidence type="ECO:0000313" key="3">
    <source>
        <dbReference type="Proteomes" id="UP001189429"/>
    </source>
</evidence>
<gene>
    <name evidence="2" type="ORF">PCOR1329_LOCUS58692</name>
</gene>
<dbReference type="Proteomes" id="UP001189429">
    <property type="component" value="Unassembled WGS sequence"/>
</dbReference>
<comment type="caution">
    <text evidence="2">The sequence shown here is derived from an EMBL/GenBank/DDBJ whole genome shotgun (WGS) entry which is preliminary data.</text>
</comment>
<accession>A0ABN9VJP2</accession>
<name>A0ABN9VJP2_9DINO</name>
<keyword evidence="3" id="KW-1185">Reference proteome</keyword>
<evidence type="ECO:0000256" key="1">
    <source>
        <dbReference type="SAM" id="MobiDB-lite"/>
    </source>
</evidence>
<organism evidence="2 3">
    <name type="scientific">Prorocentrum cordatum</name>
    <dbReference type="NCBI Taxonomy" id="2364126"/>
    <lineage>
        <taxon>Eukaryota</taxon>
        <taxon>Sar</taxon>
        <taxon>Alveolata</taxon>
        <taxon>Dinophyceae</taxon>
        <taxon>Prorocentrales</taxon>
        <taxon>Prorocentraceae</taxon>
        <taxon>Prorocentrum</taxon>
    </lineage>
</organism>
<feature type="region of interest" description="Disordered" evidence="1">
    <location>
        <begin position="171"/>
        <end position="203"/>
    </location>
</feature>
<sequence>MGWVKNCSLPVLLNASRNPGVRVGVGYAHFMEVLDTAHMVTSLNWHSYSGVHNGGGLEQEISILKGVAAKFNPPKPLMLTEWHSRPTQPLAAAYPVIRDNQVAASYIWALVIVNSTSRWHLPVAKGDPPFQGLIWPDGTIFDDLEEGECMRSACKTLSYVHHCCNRHPAEDTGTASLPSAPAGARSTLATRCTRTQGAPERDR</sequence>
<dbReference type="EMBL" id="CAUYUJ010017284">
    <property type="protein sequence ID" value="CAK0873486.1"/>
    <property type="molecule type" value="Genomic_DNA"/>
</dbReference>
<evidence type="ECO:0000313" key="2">
    <source>
        <dbReference type="EMBL" id="CAK0873486.1"/>
    </source>
</evidence>
<protein>
    <recommendedName>
        <fullName evidence="4">Asl1-like glycosyl hydrolase catalytic domain-containing protein</fullName>
    </recommendedName>
</protein>
<proteinExistence type="predicted"/>